<keyword evidence="2" id="KW-1185">Reference proteome</keyword>
<dbReference type="Proteomes" id="UP000324222">
    <property type="component" value="Unassembled WGS sequence"/>
</dbReference>
<name>A0A5B7DBN9_PORTR</name>
<organism evidence="1 2">
    <name type="scientific">Portunus trituberculatus</name>
    <name type="common">Swimming crab</name>
    <name type="synonym">Neptunus trituberculatus</name>
    <dbReference type="NCBI Taxonomy" id="210409"/>
    <lineage>
        <taxon>Eukaryota</taxon>
        <taxon>Metazoa</taxon>
        <taxon>Ecdysozoa</taxon>
        <taxon>Arthropoda</taxon>
        <taxon>Crustacea</taxon>
        <taxon>Multicrustacea</taxon>
        <taxon>Malacostraca</taxon>
        <taxon>Eumalacostraca</taxon>
        <taxon>Eucarida</taxon>
        <taxon>Decapoda</taxon>
        <taxon>Pleocyemata</taxon>
        <taxon>Brachyura</taxon>
        <taxon>Eubrachyura</taxon>
        <taxon>Portunoidea</taxon>
        <taxon>Portunidae</taxon>
        <taxon>Portuninae</taxon>
        <taxon>Portunus</taxon>
    </lineage>
</organism>
<evidence type="ECO:0000313" key="1">
    <source>
        <dbReference type="EMBL" id="MPC18673.1"/>
    </source>
</evidence>
<accession>A0A5B7DBN9</accession>
<comment type="caution">
    <text evidence="1">The sequence shown here is derived from an EMBL/GenBank/DDBJ whole genome shotgun (WGS) entry which is preliminary data.</text>
</comment>
<dbReference type="EMBL" id="VSRR010000701">
    <property type="protein sequence ID" value="MPC18673.1"/>
    <property type="molecule type" value="Genomic_DNA"/>
</dbReference>
<protein>
    <submittedName>
        <fullName evidence="1">Uncharacterized protein</fullName>
    </submittedName>
</protein>
<evidence type="ECO:0000313" key="2">
    <source>
        <dbReference type="Proteomes" id="UP000324222"/>
    </source>
</evidence>
<sequence>MNTPYLAAGPEKDRAVLSWHCDMPGLQHQAMLGTRDEYIQVFSVQVQVRADRIVCVAYGVYGGLEGQQQQHRQLVQNCGPVHWPWPLAELLDPWFPNRSC</sequence>
<reference evidence="1 2" key="1">
    <citation type="submission" date="2019-05" db="EMBL/GenBank/DDBJ databases">
        <title>Another draft genome of Portunus trituberculatus and its Hox gene families provides insights of decapod evolution.</title>
        <authorList>
            <person name="Jeong J.-H."/>
            <person name="Song I."/>
            <person name="Kim S."/>
            <person name="Choi T."/>
            <person name="Kim D."/>
            <person name="Ryu S."/>
            <person name="Kim W."/>
        </authorList>
    </citation>
    <scope>NUCLEOTIDE SEQUENCE [LARGE SCALE GENOMIC DNA]</scope>
    <source>
        <tissue evidence="1">Muscle</tissue>
    </source>
</reference>
<dbReference type="AlphaFoldDB" id="A0A5B7DBN9"/>
<gene>
    <name evidence="1" type="ORF">E2C01_011565</name>
</gene>
<proteinExistence type="predicted"/>